<dbReference type="Gene3D" id="3.30.160.20">
    <property type="match status" value="1"/>
</dbReference>
<gene>
    <name evidence="1" type="ORF">AKO1_011173</name>
</gene>
<feature type="non-terminal residue" evidence="1">
    <location>
        <position position="1"/>
    </location>
</feature>
<dbReference type="SUPFAM" id="SSF54768">
    <property type="entry name" value="dsRNA-binding domain-like"/>
    <property type="match status" value="1"/>
</dbReference>
<dbReference type="GO" id="GO:0004525">
    <property type="term" value="F:ribonuclease III activity"/>
    <property type="evidence" value="ECO:0007669"/>
    <property type="project" value="InterPro"/>
</dbReference>
<dbReference type="EMBL" id="JAOPGA020000890">
    <property type="protein sequence ID" value="KAL0482768.1"/>
    <property type="molecule type" value="Genomic_DNA"/>
</dbReference>
<organism evidence="1 2">
    <name type="scientific">Acrasis kona</name>
    <dbReference type="NCBI Taxonomy" id="1008807"/>
    <lineage>
        <taxon>Eukaryota</taxon>
        <taxon>Discoba</taxon>
        <taxon>Heterolobosea</taxon>
        <taxon>Tetramitia</taxon>
        <taxon>Eutetramitia</taxon>
        <taxon>Acrasidae</taxon>
        <taxon>Acrasis</taxon>
    </lineage>
</organism>
<dbReference type="Gene3D" id="1.10.1520.10">
    <property type="entry name" value="Ribonuclease III domain"/>
    <property type="match status" value="1"/>
</dbReference>
<keyword evidence="2" id="KW-1185">Reference proteome</keyword>
<protein>
    <submittedName>
        <fullName evidence="1">Uncharacterized protein</fullName>
    </submittedName>
</protein>
<name>A0AAW2Z186_9EUKA</name>
<proteinExistence type="predicted"/>
<comment type="caution">
    <text evidence="1">The sequence shown here is derived from an EMBL/GenBank/DDBJ whole genome shotgun (WGS) entry which is preliminary data.</text>
</comment>
<evidence type="ECO:0000313" key="1">
    <source>
        <dbReference type="EMBL" id="KAL0482768.1"/>
    </source>
</evidence>
<sequence>STIYSCIRNTCVRYASSRPPSQPGSQAKNQQPSTTNFLVNALEHSKRKIEISKQPTQSNQENNYLQLPIHKDIMNVVKKENRDPSVVMSRTEFVSLHLDELNKAKAEYKKFEPGVEADRKYIRKLKAWRNRYDVLVKGFPDDEINNLIRAFTSVDNEPLAHVGLSVMSECITTMLLKNLPDCDVGEIMFAKHHFTNMHMCASFTRMVGSGEFYINRGTPGRVDQNAIHALVGALHLKDDSLAREFVDTVYIPITLKLLPNMIDDPEHIERLQVAISKKYFCNPQYRIIEEKPSWFVVGLYANNLLIAMNYGTTFEIARENVAKSALSKLE</sequence>
<reference evidence="1 2" key="1">
    <citation type="submission" date="2024-03" db="EMBL/GenBank/DDBJ databases">
        <title>The Acrasis kona genome and developmental transcriptomes reveal deep origins of eukaryotic multicellular pathways.</title>
        <authorList>
            <person name="Sheikh S."/>
            <person name="Fu C.-J."/>
            <person name="Brown M.W."/>
            <person name="Baldauf S.L."/>
        </authorList>
    </citation>
    <scope>NUCLEOTIDE SEQUENCE [LARGE SCALE GENOMIC DNA]</scope>
    <source>
        <strain evidence="1 2">ATCC MYA-3509</strain>
    </source>
</reference>
<dbReference type="SUPFAM" id="SSF69065">
    <property type="entry name" value="RNase III domain-like"/>
    <property type="match status" value="1"/>
</dbReference>
<dbReference type="GO" id="GO:0006396">
    <property type="term" value="P:RNA processing"/>
    <property type="evidence" value="ECO:0007669"/>
    <property type="project" value="InterPro"/>
</dbReference>
<dbReference type="InterPro" id="IPR036389">
    <property type="entry name" value="RNase_III_sf"/>
</dbReference>
<dbReference type="Proteomes" id="UP001431209">
    <property type="component" value="Unassembled WGS sequence"/>
</dbReference>
<dbReference type="AlphaFoldDB" id="A0AAW2Z186"/>
<accession>A0AAW2Z186</accession>
<evidence type="ECO:0000313" key="2">
    <source>
        <dbReference type="Proteomes" id="UP001431209"/>
    </source>
</evidence>